<evidence type="ECO:0000256" key="4">
    <source>
        <dbReference type="SAM" id="MobiDB-lite"/>
    </source>
</evidence>
<dbReference type="Proteomes" id="UP001432166">
    <property type="component" value="Chromosome"/>
</dbReference>
<keyword evidence="5" id="KW-0472">Membrane</keyword>
<feature type="compositionally biased region" description="Basic and acidic residues" evidence="4">
    <location>
        <begin position="282"/>
        <end position="299"/>
    </location>
</feature>
<dbReference type="SMART" id="SM00062">
    <property type="entry name" value="PBPb"/>
    <property type="match status" value="1"/>
</dbReference>
<comment type="similarity">
    <text evidence="1">Belongs to the bacterial solute-binding protein 3 family.</text>
</comment>
<dbReference type="PANTHER" id="PTHR30085">
    <property type="entry name" value="AMINO ACID ABC TRANSPORTER PERMEASE"/>
    <property type="match status" value="1"/>
</dbReference>
<dbReference type="InterPro" id="IPR001638">
    <property type="entry name" value="Solute-binding_3/MltF_N"/>
</dbReference>
<feature type="domain" description="Solute-binding protein family 3/N-terminal" evidence="6">
    <location>
        <begin position="46"/>
        <end position="263"/>
    </location>
</feature>
<evidence type="ECO:0000256" key="1">
    <source>
        <dbReference type="ARBA" id="ARBA00010333"/>
    </source>
</evidence>
<keyword evidence="5" id="KW-1133">Transmembrane helix</keyword>
<dbReference type="EMBL" id="CP108133">
    <property type="protein sequence ID" value="WTP49535.1"/>
    <property type="molecule type" value="Genomic_DNA"/>
</dbReference>
<gene>
    <name evidence="7" type="ORF">OG288_15245</name>
</gene>
<evidence type="ECO:0000256" key="2">
    <source>
        <dbReference type="ARBA" id="ARBA00022448"/>
    </source>
</evidence>
<dbReference type="RefSeq" id="WP_246570376.1">
    <property type="nucleotide sequence ID" value="NZ_BMVY01000010.1"/>
</dbReference>
<organism evidence="7 8">
    <name type="scientific">Streptomyces tauricus</name>
    <dbReference type="NCBI Taxonomy" id="68274"/>
    <lineage>
        <taxon>Bacteria</taxon>
        <taxon>Bacillati</taxon>
        <taxon>Actinomycetota</taxon>
        <taxon>Actinomycetes</taxon>
        <taxon>Kitasatosporales</taxon>
        <taxon>Streptomycetaceae</taxon>
        <taxon>Streptomyces</taxon>
        <taxon>Streptomyces aurantiacus group</taxon>
    </lineage>
</organism>
<feature type="transmembrane region" description="Helical" evidence="5">
    <location>
        <begin position="12"/>
        <end position="30"/>
    </location>
</feature>
<proteinExistence type="inferred from homology"/>
<evidence type="ECO:0000313" key="8">
    <source>
        <dbReference type="Proteomes" id="UP001432166"/>
    </source>
</evidence>
<keyword evidence="3" id="KW-0732">Signal</keyword>
<dbReference type="Gene3D" id="3.40.190.10">
    <property type="entry name" value="Periplasmic binding protein-like II"/>
    <property type="match status" value="2"/>
</dbReference>
<evidence type="ECO:0000256" key="3">
    <source>
        <dbReference type="ARBA" id="ARBA00022729"/>
    </source>
</evidence>
<name>A0ABZ1JDE1_9ACTN</name>
<dbReference type="InterPro" id="IPR051455">
    <property type="entry name" value="Bact_solute-bind_prot3"/>
</dbReference>
<keyword evidence="8" id="KW-1185">Reference proteome</keyword>
<sequence>MSTKVGSKSRVYVAVGAFCVIVAVGLTLAVSSGSDEPDDTFLGKERISVGMHNDLPGISYEENYRRSGLDQLVFEQIKEGLGIKSASPSNLSSEGRIPALEKGEVDMVIAAFSITPERMKAIDFVGPYATTRQGFLVGPKSVAVHELNDFRGKAVCSWEGTTSVATLQEFRREGIEIKELVDASDCIDALKRGEVQAVSTDQMILYGFARHHAKDGLRVVPDVTIGAPQHYGIGLPKGHREDCVELREFVKRYVESSDWIKDMETSLPDIPVQEPGWISDYKPSDESIDARSCRDKPSA</sequence>
<protein>
    <submittedName>
        <fullName evidence="7">Transporter substrate-binding domain-containing protein</fullName>
    </submittedName>
</protein>
<evidence type="ECO:0000259" key="6">
    <source>
        <dbReference type="SMART" id="SM00062"/>
    </source>
</evidence>
<dbReference type="SUPFAM" id="SSF53850">
    <property type="entry name" value="Periplasmic binding protein-like II"/>
    <property type="match status" value="1"/>
</dbReference>
<evidence type="ECO:0000313" key="7">
    <source>
        <dbReference type="EMBL" id="WTP49535.1"/>
    </source>
</evidence>
<keyword evidence="2" id="KW-0813">Transport</keyword>
<dbReference type="PANTHER" id="PTHR30085:SF6">
    <property type="entry name" value="ABC TRANSPORTER GLUTAMINE-BINDING PROTEIN GLNH"/>
    <property type="match status" value="1"/>
</dbReference>
<dbReference type="Pfam" id="PF00497">
    <property type="entry name" value="SBP_bac_3"/>
    <property type="match status" value="1"/>
</dbReference>
<feature type="region of interest" description="Disordered" evidence="4">
    <location>
        <begin position="274"/>
        <end position="299"/>
    </location>
</feature>
<reference evidence="7" key="1">
    <citation type="submission" date="2022-10" db="EMBL/GenBank/DDBJ databases">
        <title>The complete genomes of actinobacterial strains from the NBC collection.</title>
        <authorList>
            <person name="Joergensen T.S."/>
            <person name="Alvarez Arevalo M."/>
            <person name="Sterndorff E.B."/>
            <person name="Faurdal D."/>
            <person name="Vuksanovic O."/>
            <person name="Mourched A.-S."/>
            <person name="Charusanti P."/>
            <person name="Shaw S."/>
            <person name="Blin K."/>
            <person name="Weber T."/>
        </authorList>
    </citation>
    <scope>NUCLEOTIDE SEQUENCE</scope>
    <source>
        <strain evidence="7">NBC_00189</strain>
    </source>
</reference>
<evidence type="ECO:0000256" key="5">
    <source>
        <dbReference type="SAM" id="Phobius"/>
    </source>
</evidence>
<keyword evidence="5" id="KW-0812">Transmembrane</keyword>
<accession>A0ABZ1JDE1</accession>